<keyword evidence="1" id="KW-1133">Transmembrane helix</keyword>
<feature type="transmembrane region" description="Helical" evidence="1">
    <location>
        <begin position="23"/>
        <end position="41"/>
    </location>
</feature>
<dbReference type="Proteomes" id="UP000230683">
    <property type="component" value="Unassembled WGS sequence"/>
</dbReference>
<keyword evidence="1" id="KW-0812">Transmembrane</keyword>
<organism evidence="2 3">
    <name type="scientific">candidate division WWE3 bacterium CG_4_9_14_3_um_filter_34_6</name>
    <dbReference type="NCBI Taxonomy" id="1975079"/>
    <lineage>
        <taxon>Bacteria</taxon>
        <taxon>Katanobacteria</taxon>
    </lineage>
</organism>
<dbReference type="EMBL" id="PFWY01000098">
    <property type="protein sequence ID" value="PJA40426.1"/>
    <property type="molecule type" value="Genomic_DNA"/>
</dbReference>
<proteinExistence type="predicted"/>
<evidence type="ECO:0000256" key="1">
    <source>
        <dbReference type="SAM" id="Phobius"/>
    </source>
</evidence>
<reference evidence="3" key="1">
    <citation type="submission" date="2017-09" db="EMBL/GenBank/DDBJ databases">
        <title>Depth-based differentiation of microbial function through sediment-hosted aquifers and enrichment of novel symbionts in the deep terrestrial subsurface.</title>
        <authorList>
            <person name="Probst A.J."/>
            <person name="Ladd B."/>
            <person name="Jarett J.K."/>
            <person name="Geller-Mcgrath D.E."/>
            <person name="Sieber C.M.K."/>
            <person name="Emerson J.B."/>
            <person name="Anantharaman K."/>
            <person name="Thomas B.C."/>
            <person name="Malmstrom R."/>
            <person name="Stieglmeier M."/>
            <person name="Klingl A."/>
            <person name="Woyke T."/>
            <person name="Ryan C.M."/>
            <person name="Banfield J.F."/>
        </authorList>
    </citation>
    <scope>NUCLEOTIDE SEQUENCE [LARGE SCALE GENOMIC DNA]</scope>
</reference>
<protein>
    <recommendedName>
        <fullName evidence="4">Type 4a pilus biogenesis protein PilO</fullName>
    </recommendedName>
</protein>
<dbReference type="GO" id="GO:0043683">
    <property type="term" value="P:type IV pilus assembly"/>
    <property type="evidence" value="ECO:0007669"/>
    <property type="project" value="InterPro"/>
</dbReference>
<name>A0A2M7X2M7_UNCKA</name>
<evidence type="ECO:0008006" key="4">
    <source>
        <dbReference type="Google" id="ProtNLM"/>
    </source>
</evidence>
<dbReference type="InterPro" id="IPR014717">
    <property type="entry name" value="Transl_elong_EF1B/ribsomal_bS6"/>
</dbReference>
<dbReference type="InterPro" id="IPR007445">
    <property type="entry name" value="PilO"/>
</dbReference>
<dbReference type="AlphaFoldDB" id="A0A2M7X2M7"/>
<dbReference type="Gene3D" id="3.30.70.60">
    <property type="match status" value="1"/>
</dbReference>
<keyword evidence="1" id="KW-0472">Membrane</keyword>
<comment type="caution">
    <text evidence="2">The sequence shown here is derived from an EMBL/GenBank/DDBJ whole genome shotgun (WGS) entry which is preliminary data.</text>
</comment>
<accession>A0A2M7X2M7</accession>
<dbReference type="GO" id="GO:0043107">
    <property type="term" value="P:type IV pilus-dependent motility"/>
    <property type="evidence" value="ECO:0007669"/>
    <property type="project" value="InterPro"/>
</dbReference>
<dbReference type="Pfam" id="PF04350">
    <property type="entry name" value="PilO"/>
    <property type="match status" value="1"/>
</dbReference>
<sequence>MANITPNIENKTKYKITTKVHEYVYLVVTLGAISFFIAFLIRPSIISVLELRKEAKEYSTLDKVLSEKVNNLDSIKLQREEIKDLLSLLDKAVPTSSNESDLLLSINQSASKDNMQLTSINFSYPTETENNGDLKNITITMQAAGTYENILLFLSSLKNLLRSVLISSIKIEPYEKLGTNVLLISIEAKSYYISK</sequence>
<evidence type="ECO:0000313" key="3">
    <source>
        <dbReference type="Proteomes" id="UP000230683"/>
    </source>
</evidence>
<evidence type="ECO:0000313" key="2">
    <source>
        <dbReference type="EMBL" id="PJA40426.1"/>
    </source>
</evidence>
<gene>
    <name evidence="2" type="ORF">CO178_02170</name>
</gene>